<evidence type="ECO:0000313" key="3">
    <source>
        <dbReference type="Proteomes" id="UP000567179"/>
    </source>
</evidence>
<protein>
    <submittedName>
        <fullName evidence="2">Uncharacterized protein</fullName>
    </submittedName>
</protein>
<keyword evidence="3" id="KW-1185">Reference proteome</keyword>
<evidence type="ECO:0000313" key="2">
    <source>
        <dbReference type="EMBL" id="KAF5325218.1"/>
    </source>
</evidence>
<dbReference type="EMBL" id="JAACJJ010000015">
    <property type="protein sequence ID" value="KAF5325218.1"/>
    <property type="molecule type" value="Genomic_DNA"/>
</dbReference>
<proteinExistence type="predicted"/>
<organism evidence="2 3">
    <name type="scientific">Psilocybe cf. subviscida</name>
    <dbReference type="NCBI Taxonomy" id="2480587"/>
    <lineage>
        <taxon>Eukaryota</taxon>
        <taxon>Fungi</taxon>
        <taxon>Dikarya</taxon>
        <taxon>Basidiomycota</taxon>
        <taxon>Agaricomycotina</taxon>
        <taxon>Agaricomycetes</taxon>
        <taxon>Agaricomycetidae</taxon>
        <taxon>Agaricales</taxon>
        <taxon>Agaricineae</taxon>
        <taxon>Strophariaceae</taxon>
        <taxon>Psilocybe</taxon>
    </lineage>
</organism>
<feature type="region of interest" description="Disordered" evidence="1">
    <location>
        <begin position="54"/>
        <end position="77"/>
    </location>
</feature>
<feature type="compositionally biased region" description="Basic and acidic residues" evidence="1">
    <location>
        <begin position="59"/>
        <end position="73"/>
    </location>
</feature>
<sequence>MAVENSILSTFEAPNFSILSRPVAIILPLPSPGPRSPRFASTFGAAFGSTPSLPPSLQHRCDVTPQPRHDSRTGRAQWNPVRERWPTRRAVIS</sequence>
<dbReference type="Proteomes" id="UP000567179">
    <property type="component" value="Unassembled WGS sequence"/>
</dbReference>
<accession>A0A8H5BLA0</accession>
<reference evidence="2 3" key="1">
    <citation type="journal article" date="2020" name="ISME J.">
        <title>Uncovering the hidden diversity of litter-decomposition mechanisms in mushroom-forming fungi.</title>
        <authorList>
            <person name="Floudas D."/>
            <person name="Bentzer J."/>
            <person name="Ahren D."/>
            <person name="Johansson T."/>
            <person name="Persson P."/>
            <person name="Tunlid A."/>
        </authorList>
    </citation>
    <scope>NUCLEOTIDE SEQUENCE [LARGE SCALE GENOMIC DNA]</scope>
    <source>
        <strain evidence="2 3">CBS 101986</strain>
    </source>
</reference>
<dbReference type="AlphaFoldDB" id="A0A8H5BLA0"/>
<comment type="caution">
    <text evidence="2">The sequence shown here is derived from an EMBL/GenBank/DDBJ whole genome shotgun (WGS) entry which is preliminary data.</text>
</comment>
<name>A0A8H5BLA0_9AGAR</name>
<gene>
    <name evidence="2" type="ORF">D9619_009523</name>
</gene>
<evidence type="ECO:0000256" key="1">
    <source>
        <dbReference type="SAM" id="MobiDB-lite"/>
    </source>
</evidence>